<feature type="compositionally biased region" description="Acidic residues" evidence="1">
    <location>
        <begin position="133"/>
        <end position="142"/>
    </location>
</feature>
<reference evidence="2" key="1">
    <citation type="submission" date="2022-10" db="EMBL/GenBank/DDBJ databases">
        <title>Luteolibacter sp. GHJ8, whole genome shotgun sequencing project.</title>
        <authorList>
            <person name="Zhao G."/>
            <person name="Shen L."/>
        </authorList>
    </citation>
    <scope>NUCLEOTIDE SEQUENCE</scope>
    <source>
        <strain evidence="2">GHJ8</strain>
    </source>
</reference>
<dbReference type="Proteomes" id="UP001165653">
    <property type="component" value="Unassembled WGS sequence"/>
</dbReference>
<organism evidence="2 3">
    <name type="scientific">Luteolibacter rhizosphaerae</name>
    <dbReference type="NCBI Taxonomy" id="2989719"/>
    <lineage>
        <taxon>Bacteria</taxon>
        <taxon>Pseudomonadati</taxon>
        <taxon>Verrucomicrobiota</taxon>
        <taxon>Verrucomicrobiia</taxon>
        <taxon>Verrucomicrobiales</taxon>
        <taxon>Verrucomicrobiaceae</taxon>
        <taxon>Luteolibacter</taxon>
    </lineage>
</organism>
<proteinExistence type="predicted"/>
<keyword evidence="3" id="KW-1185">Reference proteome</keyword>
<protein>
    <submittedName>
        <fullName evidence="2">Uncharacterized protein</fullName>
    </submittedName>
</protein>
<feature type="region of interest" description="Disordered" evidence="1">
    <location>
        <begin position="132"/>
        <end position="157"/>
    </location>
</feature>
<dbReference type="RefSeq" id="WP_264510423.1">
    <property type="nucleotide sequence ID" value="NZ_JAPDDR010000001.1"/>
</dbReference>
<name>A0ABT3FX99_9BACT</name>
<evidence type="ECO:0000313" key="3">
    <source>
        <dbReference type="Proteomes" id="UP001165653"/>
    </source>
</evidence>
<sequence length="250" mass="26330">MFGLRSKRATRDRRIGLVFQWRLPVGNHMSFLSAIAVVGLISVGLAATVRVRVGGGGLPRHPERRGSVIFVPHGGEWDSLRTFALEAGPFPVREDPSGDPVVVALVKESMGNANLPGYRYQPEFKPVAIADPEPSEDAEEASPGDLPPLPQPEAVTADPSLRPVLQVTVLTANGIRAVQPPAPPPAGLLQGNRYLLNYSPAGRVLRVTSVFSPQEAAGGGATVEAWLRQVLIEGGGKSGGWASVEISGGS</sequence>
<dbReference type="EMBL" id="JAPDDR010000001">
    <property type="protein sequence ID" value="MCW1912221.1"/>
    <property type="molecule type" value="Genomic_DNA"/>
</dbReference>
<evidence type="ECO:0000313" key="2">
    <source>
        <dbReference type="EMBL" id="MCW1912221.1"/>
    </source>
</evidence>
<comment type="caution">
    <text evidence="2">The sequence shown here is derived from an EMBL/GenBank/DDBJ whole genome shotgun (WGS) entry which is preliminary data.</text>
</comment>
<evidence type="ECO:0000256" key="1">
    <source>
        <dbReference type="SAM" id="MobiDB-lite"/>
    </source>
</evidence>
<accession>A0ABT3FX99</accession>
<gene>
    <name evidence="2" type="ORF">OJ996_01465</name>
</gene>